<feature type="compositionally biased region" description="Basic and acidic residues" evidence="1">
    <location>
        <begin position="23"/>
        <end position="40"/>
    </location>
</feature>
<dbReference type="Proteomes" id="UP000053144">
    <property type="component" value="Unassembled WGS sequence"/>
</dbReference>
<evidence type="ECO:0000313" key="3">
    <source>
        <dbReference type="Proteomes" id="UP000053144"/>
    </source>
</evidence>
<dbReference type="EMBL" id="KQ258321">
    <property type="protein sequence ID" value="KOM26455.1"/>
    <property type="molecule type" value="Genomic_DNA"/>
</dbReference>
<sequence length="275" mass="30395">MALSVPERALSVPERALSVPERALRHECETSSVEGSREGRPGVLARQSTPKAPEKDAQASCELLQPSLLDSRTTQIYLHEESIDGAVGVATIDEVFYANLRIKGSRILSPVKGVDVCIDEAVWKTVVGFHPAGIKPHPAGIKFHPADMTLVAGLKRDELLCAFVIAWVLLPRGGNHAQLTSANDEHVPVFEEVKPIGVDKSKYCFKPQSKFEKFVVEQFKKQDVKLSMLQKSFSVLHRKLDYALKINAFGGTSEDNFVNEENKTNEGFIEISDLE</sequence>
<gene>
    <name evidence="2" type="ORF">LR48_Vigan272s004300</name>
</gene>
<feature type="region of interest" description="Disordered" evidence="1">
    <location>
        <begin position="23"/>
        <end position="57"/>
    </location>
</feature>
<reference evidence="3" key="1">
    <citation type="journal article" date="2015" name="Proc. Natl. Acad. Sci. U.S.A.">
        <title>Genome sequencing of adzuki bean (Vigna angularis) provides insight into high starch and low fat accumulation and domestication.</title>
        <authorList>
            <person name="Yang K."/>
            <person name="Tian Z."/>
            <person name="Chen C."/>
            <person name="Luo L."/>
            <person name="Zhao B."/>
            <person name="Wang Z."/>
            <person name="Yu L."/>
            <person name="Li Y."/>
            <person name="Sun Y."/>
            <person name="Li W."/>
            <person name="Chen Y."/>
            <person name="Li Y."/>
            <person name="Zhang Y."/>
            <person name="Ai D."/>
            <person name="Zhao J."/>
            <person name="Shang C."/>
            <person name="Ma Y."/>
            <person name="Wu B."/>
            <person name="Wang M."/>
            <person name="Gao L."/>
            <person name="Sun D."/>
            <person name="Zhang P."/>
            <person name="Guo F."/>
            <person name="Wang W."/>
            <person name="Li Y."/>
            <person name="Wang J."/>
            <person name="Varshney R.K."/>
            <person name="Wang J."/>
            <person name="Ling H.Q."/>
            <person name="Wan P."/>
        </authorList>
    </citation>
    <scope>NUCLEOTIDE SEQUENCE</scope>
    <source>
        <strain evidence="3">cv. Jingnong 6</strain>
    </source>
</reference>
<name>A0A0L9T789_PHAAN</name>
<organism evidence="2 3">
    <name type="scientific">Phaseolus angularis</name>
    <name type="common">Azuki bean</name>
    <name type="synonym">Vigna angularis</name>
    <dbReference type="NCBI Taxonomy" id="3914"/>
    <lineage>
        <taxon>Eukaryota</taxon>
        <taxon>Viridiplantae</taxon>
        <taxon>Streptophyta</taxon>
        <taxon>Embryophyta</taxon>
        <taxon>Tracheophyta</taxon>
        <taxon>Spermatophyta</taxon>
        <taxon>Magnoliopsida</taxon>
        <taxon>eudicotyledons</taxon>
        <taxon>Gunneridae</taxon>
        <taxon>Pentapetalae</taxon>
        <taxon>rosids</taxon>
        <taxon>fabids</taxon>
        <taxon>Fabales</taxon>
        <taxon>Fabaceae</taxon>
        <taxon>Papilionoideae</taxon>
        <taxon>50 kb inversion clade</taxon>
        <taxon>NPAAA clade</taxon>
        <taxon>indigoferoid/millettioid clade</taxon>
        <taxon>Phaseoleae</taxon>
        <taxon>Vigna</taxon>
    </lineage>
</organism>
<protein>
    <submittedName>
        <fullName evidence="2">Uncharacterized protein</fullName>
    </submittedName>
</protein>
<proteinExistence type="predicted"/>
<dbReference type="AlphaFoldDB" id="A0A0L9T789"/>
<accession>A0A0L9T789</accession>
<dbReference type="Gramene" id="KOM26455">
    <property type="protein sequence ID" value="KOM26455"/>
    <property type="gene ID" value="LR48_Vigan272s004300"/>
</dbReference>
<evidence type="ECO:0000256" key="1">
    <source>
        <dbReference type="SAM" id="MobiDB-lite"/>
    </source>
</evidence>
<evidence type="ECO:0000313" key="2">
    <source>
        <dbReference type="EMBL" id="KOM26455.1"/>
    </source>
</evidence>